<dbReference type="Proteomes" id="UP000054279">
    <property type="component" value="Unassembled WGS sequence"/>
</dbReference>
<dbReference type="AlphaFoldDB" id="A0A0C9VXT4"/>
<evidence type="ECO:0000313" key="3">
    <source>
        <dbReference type="Proteomes" id="UP000054279"/>
    </source>
</evidence>
<dbReference type="EMBL" id="KN837124">
    <property type="protein sequence ID" value="KIJ43261.1"/>
    <property type="molecule type" value="Genomic_DNA"/>
</dbReference>
<name>A0A0C9VXT4_SPHS4</name>
<dbReference type="HOGENOM" id="CLU_077575_1_0_1"/>
<sequence length="201" mass="22703">MLRGYNIPGDHERLIATLFTNDTIVYLSQHDDWNDLHTVLDTWCKASGAAFNINKTAIIPIGTPAYRDSIRITRALSNNQDPIPNNILIVDDTTPVRVLGTWVGNRIDQASIWVPTLEKIDKNLKRWNKGHPTLEGPRHIVNIKVSVGPNTSPRCKSLEGHVMPESSAMPHKKAQKRQAAQMREVKAQHRHCTVNRQISQQ</sequence>
<evidence type="ECO:0000313" key="1">
    <source>
        <dbReference type="EMBL" id="KIJ39679.1"/>
    </source>
</evidence>
<gene>
    <name evidence="2" type="ORF">M422DRAFT_253465</name>
    <name evidence="1" type="ORF">M422DRAFT_257507</name>
</gene>
<dbReference type="EMBL" id="KN837150">
    <property type="protein sequence ID" value="KIJ39679.1"/>
    <property type="molecule type" value="Genomic_DNA"/>
</dbReference>
<reference evidence="2 3" key="1">
    <citation type="submission" date="2014-06" db="EMBL/GenBank/DDBJ databases">
        <title>Evolutionary Origins and Diversification of the Mycorrhizal Mutualists.</title>
        <authorList>
            <consortium name="DOE Joint Genome Institute"/>
            <consortium name="Mycorrhizal Genomics Consortium"/>
            <person name="Kohler A."/>
            <person name="Kuo A."/>
            <person name="Nagy L.G."/>
            <person name="Floudas D."/>
            <person name="Copeland A."/>
            <person name="Barry K.W."/>
            <person name="Cichocki N."/>
            <person name="Veneault-Fourrey C."/>
            <person name="LaButti K."/>
            <person name="Lindquist E.A."/>
            <person name="Lipzen A."/>
            <person name="Lundell T."/>
            <person name="Morin E."/>
            <person name="Murat C."/>
            <person name="Riley R."/>
            <person name="Ohm R."/>
            <person name="Sun H."/>
            <person name="Tunlid A."/>
            <person name="Henrissat B."/>
            <person name="Grigoriev I.V."/>
            <person name="Hibbett D.S."/>
            <person name="Martin F."/>
        </authorList>
    </citation>
    <scope>NUCLEOTIDE SEQUENCE [LARGE SCALE GENOMIC DNA]</scope>
    <source>
        <strain evidence="2 3">SS14</strain>
    </source>
</reference>
<keyword evidence="3" id="KW-1185">Reference proteome</keyword>
<dbReference type="OrthoDB" id="2205812at2759"/>
<evidence type="ECO:0000313" key="2">
    <source>
        <dbReference type="EMBL" id="KIJ43261.1"/>
    </source>
</evidence>
<proteinExistence type="predicted"/>
<evidence type="ECO:0008006" key="4">
    <source>
        <dbReference type="Google" id="ProtNLM"/>
    </source>
</evidence>
<organism evidence="2 3">
    <name type="scientific">Sphaerobolus stellatus (strain SS14)</name>
    <dbReference type="NCBI Taxonomy" id="990650"/>
    <lineage>
        <taxon>Eukaryota</taxon>
        <taxon>Fungi</taxon>
        <taxon>Dikarya</taxon>
        <taxon>Basidiomycota</taxon>
        <taxon>Agaricomycotina</taxon>
        <taxon>Agaricomycetes</taxon>
        <taxon>Phallomycetidae</taxon>
        <taxon>Geastrales</taxon>
        <taxon>Sphaerobolaceae</taxon>
        <taxon>Sphaerobolus</taxon>
    </lineage>
</organism>
<accession>A0A0C9VXT4</accession>
<protein>
    <recommendedName>
        <fullName evidence="4">Reverse transcriptase domain-containing protein</fullName>
    </recommendedName>
</protein>